<dbReference type="EMBL" id="PQXL01000078">
    <property type="protein sequence ID" value="THV52453.1"/>
    <property type="molecule type" value="Genomic_DNA"/>
</dbReference>
<feature type="region of interest" description="Disordered" evidence="1">
    <location>
        <begin position="71"/>
        <end position="91"/>
    </location>
</feature>
<evidence type="ECO:0000256" key="1">
    <source>
        <dbReference type="SAM" id="MobiDB-lite"/>
    </source>
</evidence>
<evidence type="ECO:0000313" key="3">
    <source>
        <dbReference type="Proteomes" id="UP000308671"/>
    </source>
</evidence>
<protein>
    <submittedName>
        <fullName evidence="2">Uncharacterized protein</fullName>
    </submittedName>
</protein>
<organism evidence="2 3">
    <name type="scientific">Botrytis galanthina</name>
    <dbReference type="NCBI Taxonomy" id="278940"/>
    <lineage>
        <taxon>Eukaryota</taxon>
        <taxon>Fungi</taxon>
        <taxon>Dikarya</taxon>
        <taxon>Ascomycota</taxon>
        <taxon>Pezizomycotina</taxon>
        <taxon>Leotiomycetes</taxon>
        <taxon>Helotiales</taxon>
        <taxon>Sclerotiniaceae</taxon>
        <taxon>Botrytis</taxon>
    </lineage>
</organism>
<name>A0A4S8R3P8_9HELO</name>
<comment type="caution">
    <text evidence="2">The sequence shown here is derived from an EMBL/GenBank/DDBJ whole genome shotgun (WGS) entry which is preliminary data.</text>
</comment>
<proteinExistence type="predicted"/>
<keyword evidence="3" id="KW-1185">Reference proteome</keyword>
<sequence>MDAKLNITSISQIPSAIVEASTMESNNMTSTSQESSEITPVAMENEDQTATTSLQLSTLSIGTTMSNITPTTSTTATIAPPTPSTSTTMSNITPTTSVAANIPSPLYIGRLPIELRLPIYNSFLCMTVAGLLPPILRAFHGTSEYSLLQYLYRLINFVLSNATLPIFSTITNRGNRLNKILYLHLRSDNFQFYRLEEDLCNLLKRHVCKLRNSFQKITFTAIQPTLIPPHTTRDSEELFEANTNVDLILAQICDIVIGSVQAPEFRLKFLGYNNGNLIDQRRLNRIVEDAFAEVQISGET</sequence>
<dbReference type="Proteomes" id="UP000308671">
    <property type="component" value="Unassembled WGS sequence"/>
</dbReference>
<evidence type="ECO:0000313" key="2">
    <source>
        <dbReference type="EMBL" id="THV52453.1"/>
    </source>
</evidence>
<gene>
    <name evidence="2" type="ORF">BGAL_0078g00020</name>
</gene>
<accession>A0A4S8R3P8</accession>
<dbReference type="AlphaFoldDB" id="A0A4S8R3P8"/>
<reference evidence="2 3" key="1">
    <citation type="submission" date="2017-12" db="EMBL/GenBank/DDBJ databases">
        <title>Comparative genomics of Botrytis spp.</title>
        <authorList>
            <person name="Valero-Jimenez C.A."/>
            <person name="Tapia P."/>
            <person name="Veloso J."/>
            <person name="Silva-Moreno E."/>
            <person name="Staats M."/>
            <person name="Valdes J.H."/>
            <person name="Van Kan J.A.L."/>
        </authorList>
    </citation>
    <scope>NUCLEOTIDE SEQUENCE [LARGE SCALE GENOMIC DNA]</scope>
    <source>
        <strain evidence="2 3">MUCL435</strain>
    </source>
</reference>
<dbReference type="OrthoDB" id="3542428at2759"/>